<name>A0A8X6V7R4_TRICX</name>
<evidence type="ECO:0000313" key="2">
    <source>
        <dbReference type="Proteomes" id="UP000887159"/>
    </source>
</evidence>
<evidence type="ECO:0000313" key="1">
    <source>
        <dbReference type="EMBL" id="GFY02449.1"/>
    </source>
</evidence>
<dbReference type="EMBL" id="BMAU01021233">
    <property type="protein sequence ID" value="GFY02449.1"/>
    <property type="molecule type" value="Genomic_DNA"/>
</dbReference>
<accession>A0A8X6V7R4</accession>
<comment type="caution">
    <text evidence="1">The sequence shown here is derived from an EMBL/GenBank/DDBJ whole genome shotgun (WGS) entry which is preliminary data.</text>
</comment>
<sequence length="91" mass="10536">MFSQGILSQNWGGTEPNHSVTCMVLKAKAIDRRGQVWKVKVFWRRDKMSFDCFWKLIDGSWRNFDGWSFPAVSKKLGMVAQKSVYLTQNSS</sequence>
<reference evidence="1" key="1">
    <citation type="submission" date="2020-08" db="EMBL/GenBank/DDBJ databases">
        <title>Multicomponent nature underlies the extraordinary mechanical properties of spider dragline silk.</title>
        <authorList>
            <person name="Kono N."/>
            <person name="Nakamura H."/>
            <person name="Mori M."/>
            <person name="Yoshida Y."/>
            <person name="Ohtoshi R."/>
            <person name="Malay A.D."/>
            <person name="Moran D.A.P."/>
            <person name="Tomita M."/>
            <person name="Numata K."/>
            <person name="Arakawa K."/>
        </authorList>
    </citation>
    <scope>NUCLEOTIDE SEQUENCE</scope>
</reference>
<proteinExistence type="predicted"/>
<dbReference type="Proteomes" id="UP000887159">
    <property type="component" value="Unassembled WGS sequence"/>
</dbReference>
<protein>
    <submittedName>
        <fullName evidence="1">Uncharacterized protein</fullName>
    </submittedName>
</protein>
<organism evidence="1 2">
    <name type="scientific">Trichonephila clavipes</name>
    <name type="common">Golden silk orbweaver</name>
    <name type="synonym">Nephila clavipes</name>
    <dbReference type="NCBI Taxonomy" id="2585209"/>
    <lineage>
        <taxon>Eukaryota</taxon>
        <taxon>Metazoa</taxon>
        <taxon>Ecdysozoa</taxon>
        <taxon>Arthropoda</taxon>
        <taxon>Chelicerata</taxon>
        <taxon>Arachnida</taxon>
        <taxon>Araneae</taxon>
        <taxon>Araneomorphae</taxon>
        <taxon>Entelegynae</taxon>
        <taxon>Araneoidea</taxon>
        <taxon>Nephilidae</taxon>
        <taxon>Trichonephila</taxon>
    </lineage>
</organism>
<keyword evidence="2" id="KW-1185">Reference proteome</keyword>
<dbReference type="AlphaFoldDB" id="A0A8X6V7R4"/>
<gene>
    <name evidence="1" type="ORF">TNCV_3503301</name>
</gene>